<dbReference type="RefSeq" id="WP_114685939.1">
    <property type="nucleotide sequence ID" value="NZ_QQNB01000001.1"/>
</dbReference>
<keyword evidence="1" id="KW-1133">Transmembrane helix</keyword>
<comment type="caution">
    <text evidence="2">The sequence shown here is derived from an EMBL/GenBank/DDBJ whole genome shotgun (WGS) entry which is preliminary data.</text>
</comment>
<keyword evidence="3" id="KW-1185">Reference proteome</keyword>
<dbReference type="OrthoDB" id="7499953at2"/>
<name>A0A369VVI5_9SPHN</name>
<feature type="transmembrane region" description="Helical" evidence="1">
    <location>
        <begin position="14"/>
        <end position="37"/>
    </location>
</feature>
<dbReference type="EMBL" id="QQNB01000001">
    <property type="protein sequence ID" value="RDE06358.1"/>
    <property type="molecule type" value="Genomic_DNA"/>
</dbReference>
<keyword evidence="1" id="KW-0472">Membrane</keyword>
<dbReference type="AlphaFoldDB" id="A0A369VVI5"/>
<proteinExistence type="predicted"/>
<accession>A0A369VVI5</accession>
<evidence type="ECO:0000313" key="2">
    <source>
        <dbReference type="EMBL" id="RDE06358.1"/>
    </source>
</evidence>
<gene>
    <name evidence="2" type="ORF">DVW87_01105</name>
</gene>
<reference evidence="2 3" key="1">
    <citation type="submission" date="2018-07" db="EMBL/GenBank/DDBJ databases">
        <title>a novel species of Sphingomonas isolated from the rhizosphere soil of Araceae plant.</title>
        <authorList>
            <person name="Zhiyong W."/>
            <person name="Qinglan Z."/>
            <person name="Zhiwei F."/>
            <person name="Ding X."/>
            <person name="Gejiao W."/>
            <person name="Shixue Z."/>
        </authorList>
    </citation>
    <scope>NUCLEOTIDE SEQUENCE [LARGE SCALE GENOMIC DNA]</scope>
    <source>
        <strain evidence="2 3">WZY 27</strain>
    </source>
</reference>
<evidence type="ECO:0000313" key="3">
    <source>
        <dbReference type="Proteomes" id="UP000253918"/>
    </source>
</evidence>
<keyword evidence="1" id="KW-0812">Transmembrane</keyword>
<sequence>MSETPDQARTRRRWISLAEIATVAGLLIGAGGLYLNWQDRREDQAEKASATAKESRAKSIATLTGTVEKGDRIALNDAAHTLSTVTVRLPAALGGTTHDAMPGPQIDKDWFASALLKATDGGADERTGRLPVLVTATWWDGDREVRDTSLYDVLWRTEGQMLGGRKLALTGFTLRSRQGSTKALEAAWAKTKPTP</sequence>
<evidence type="ECO:0000256" key="1">
    <source>
        <dbReference type="SAM" id="Phobius"/>
    </source>
</evidence>
<dbReference type="Proteomes" id="UP000253918">
    <property type="component" value="Unassembled WGS sequence"/>
</dbReference>
<organism evidence="2 3">
    <name type="scientific">Sphingomonas aracearum</name>
    <dbReference type="NCBI Taxonomy" id="2283317"/>
    <lineage>
        <taxon>Bacteria</taxon>
        <taxon>Pseudomonadati</taxon>
        <taxon>Pseudomonadota</taxon>
        <taxon>Alphaproteobacteria</taxon>
        <taxon>Sphingomonadales</taxon>
        <taxon>Sphingomonadaceae</taxon>
        <taxon>Sphingomonas</taxon>
    </lineage>
</organism>
<protein>
    <submittedName>
        <fullName evidence="2">Uncharacterized protein</fullName>
    </submittedName>
</protein>